<evidence type="ECO:0000256" key="7">
    <source>
        <dbReference type="ARBA" id="ARBA00023244"/>
    </source>
</evidence>
<dbReference type="Pfam" id="PF00590">
    <property type="entry name" value="TP_methylase"/>
    <property type="match status" value="1"/>
</dbReference>
<name>A0A4R6QRC8_9BURK</name>
<dbReference type="EC" id="2.1.1.107" evidence="2"/>
<evidence type="ECO:0000256" key="8">
    <source>
        <dbReference type="ARBA" id="ARBA00025705"/>
    </source>
</evidence>
<dbReference type="InterPro" id="IPR000878">
    <property type="entry name" value="4pyrrol_Mease"/>
</dbReference>
<comment type="pathway">
    <text evidence="9">Cofactor biosynthesis; adenosylcobalamin biosynthesis; precorrin-2 from uroporphyrinogen III: step 1/1.</text>
</comment>
<dbReference type="AlphaFoldDB" id="A0A4R6QRC8"/>
<evidence type="ECO:0000313" key="12">
    <source>
        <dbReference type="EMBL" id="TDP73307.1"/>
    </source>
</evidence>
<dbReference type="PANTHER" id="PTHR45790">
    <property type="entry name" value="SIROHEME SYNTHASE-RELATED"/>
    <property type="match status" value="1"/>
</dbReference>
<accession>A0A4R6QRC8</accession>
<keyword evidence="3" id="KW-0169">Cobalamin biosynthesis</keyword>
<evidence type="ECO:0000256" key="9">
    <source>
        <dbReference type="ARBA" id="ARBA00060548"/>
    </source>
</evidence>
<dbReference type="GO" id="GO:0032259">
    <property type="term" value="P:methylation"/>
    <property type="evidence" value="ECO:0007669"/>
    <property type="project" value="UniProtKB-KW"/>
</dbReference>
<dbReference type="UniPathway" id="UPA00262">
    <property type="reaction ID" value="UER00211"/>
</dbReference>
<dbReference type="Gene3D" id="3.40.1010.10">
    <property type="entry name" value="Cobalt-precorrin-4 Transmethylase, Domain 1"/>
    <property type="match status" value="1"/>
</dbReference>
<comment type="similarity">
    <text evidence="1 10">Belongs to the precorrin methyltransferase family.</text>
</comment>
<dbReference type="GO" id="GO:0009236">
    <property type="term" value="P:cobalamin biosynthetic process"/>
    <property type="evidence" value="ECO:0007669"/>
    <property type="project" value="UniProtKB-KW"/>
</dbReference>
<dbReference type="InterPro" id="IPR050161">
    <property type="entry name" value="Siro_Cobalamin_biosynth"/>
</dbReference>
<protein>
    <recommendedName>
        <fullName evidence="2">uroporphyrinogen-III C-methyltransferase</fullName>
        <ecNumber evidence="2">2.1.1.107</ecNumber>
    </recommendedName>
</protein>
<dbReference type="InParanoid" id="A0A4R6QRC8"/>
<reference evidence="12 13" key="1">
    <citation type="submission" date="2019-03" db="EMBL/GenBank/DDBJ databases">
        <title>Genomic Encyclopedia of Type Strains, Phase IV (KMG-IV): sequencing the most valuable type-strain genomes for metagenomic binning, comparative biology and taxonomic classification.</title>
        <authorList>
            <person name="Goeker M."/>
        </authorList>
    </citation>
    <scope>NUCLEOTIDE SEQUENCE [LARGE SCALE GENOMIC DNA]</scope>
    <source>
        <strain evidence="12 13">DSM 16998</strain>
    </source>
</reference>
<dbReference type="InterPro" id="IPR035996">
    <property type="entry name" value="4pyrrol_Methylase_sf"/>
</dbReference>
<keyword evidence="4 10" id="KW-0489">Methyltransferase</keyword>
<dbReference type="InterPro" id="IPR003043">
    <property type="entry name" value="Uropor_MeTrfase_CS"/>
</dbReference>
<dbReference type="OrthoDB" id="9815856at2"/>
<feature type="domain" description="Tetrapyrrole methylase" evidence="11">
    <location>
        <begin position="9"/>
        <end position="221"/>
    </location>
</feature>
<dbReference type="PROSITE" id="PS00840">
    <property type="entry name" value="SUMT_2"/>
    <property type="match status" value="1"/>
</dbReference>
<dbReference type="InterPro" id="IPR006366">
    <property type="entry name" value="CobA/CysG_C"/>
</dbReference>
<dbReference type="SUPFAM" id="SSF53790">
    <property type="entry name" value="Tetrapyrrole methylase"/>
    <property type="match status" value="1"/>
</dbReference>
<dbReference type="Proteomes" id="UP000295361">
    <property type="component" value="Unassembled WGS sequence"/>
</dbReference>
<dbReference type="FunFam" id="3.30.950.10:FF:000001">
    <property type="entry name" value="Siroheme synthase"/>
    <property type="match status" value="1"/>
</dbReference>
<dbReference type="FunCoup" id="A0A4R6QRC8">
    <property type="interactions" value="266"/>
</dbReference>
<evidence type="ECO:0000256" key="3">
    <source>
        <dbReference type="ARBA" id="ARBA00022573"/>
    </source>
</evidence>
<dbReference type="GO" id="GO:0019354">
    <property type="term" value="P:siroheme biosynthetic process"/>
    <property type="evidence" value="ECO:0007669"/>
    <property type="project" value="UniProtKB-UniPathway"/>
</dbReference>
<keyword evidence="6" id="KW-0949">S-adenosyl-L-methionine</keyword>
<dbReference type="GO" id="GO:0004851">
    <property type="term" value="F:uroporphyrin-III C-methyltransferase activity"/>
    <property type="evidence" value="ECO:0007669"/>
    <property type="project" value="UniProtKB-EC"/>
</dbReference>
<organism evidence="12 13">
    <name type="scientific">Roseateles toxinivorans</name>
    <dbReference type="NCBI Taxonomy" id="270368"/>
    <lineage>
        <taxon>Bacteria</taxon>
        <taxon>Pseudomonadati</taxon>
        <taxon>Pseudomonadota</taxon>
        <taxon>Betaproteobacteria</taxon>
        <taxon>Burkholderiales</taxon>
        <taxon>Sphaerotilaceae</taxon>
        <taxon>Roseateles</taxon>
    </lineage>
</organism>
<dbReference type="Gene3D" id="3.30.950.10">
    <property type="entry name" value="Methyltransferase, Cobalt-precorrin-4 Transmethylase, Domain 2"/>
    <property type="match status" value="1"/>
</dbReference>
<gene>
    <name evidence="12" type="ORF">DES47_1021069</name>
</gene>
<evidence type="ECO:0000256" key="2">
    <source>
        <dbReference type="ARBA" id="ARBA00012162"/>
    </source>
</evidence>
<evidence type="ECO:0000256" key="10">
    <source>
        <dbReference type="RuleBase" id="RU003960"/>
    </source>
</evidence>
<comment type="pathway">
    <text evidence="8">Porphyrin-containing compound metabolism; siroheme biosynthesis; precorrin-2 from uroporphyrinogen III: step 1/1.</text>
</comment>
<evidence type="ECO:0000256" key="6">
    <source>
        <dbReference type="ARBA" id="ARBA00022691"/>
    </source>
</evidence>
<keyword evidence="13" id="KW-1185">Reference proteome</keyword>
<dbReference type="CDD" id="cd11642">
    <property type="entry name" value="SUMT"/>
    <property type="match status" value="1"/>
</dbReference>
<comment type="caution">
    <text evidence="12">The sequence shown here is derived from an EMBL/GenBank/DDBJ whole genome shotgun (WGS) entry which is preliminary data.</text>
</comment>
<evidence type="ECO:0000313" key="13">
    <source>
        <dbReference type="Proteomes" id="UP000295361"/>
    </source>
</evidence>
<evidence type="ECO:0000256" key="4">
    <source>
        <dbReference type="ARBA" id="ARBA00022603"/>
    </source>
</evidence>
<dbReference type="NCBIfam" id="NF004790">
    <property type="entry name" value="PRK06136.1"/>
    <property type="match status" value="1"/>
</dbReference>
<dbReference type="RefSeq" id="WP_133700700.1">
    <property type="nucleotide sequence ID" value="NZ_SNXS01000002.1"/>
</dbReference>
<dbReference type="PROSITE" id="PS00839">
    <property type="entry name" value="SUMT_1"/>
    <property type="match status" value="1"/>
</dbReference>
<dbReference type="PANTHER" id="PTHR45790:SF3">
    <property type="entry name" value="S-ADENOSYL-L-METHIONINE-DEPENDENT UROPORPHYRINOGEN III METHYLTRANSFERASE, CHLOROPLASTIC"/>
    <property type="match status" value="1"/>
</dbReference>
<dbReference type="NCBIfam" id="TIGR01469">
    <property type="entry name" value="cobA_cysG_Cterm"/>
    <property type="match status" value="1"/>
</dbReference>
<dbReference type="InterPro" id="IPR014776">
    <property type="entry name" value="4pyrrole_Mease_sub2"/>
</dbReference>
<evidence type="ECO:0000256" key="5">
    <source>
        <dbReference type="ARBA" id="ARBA00022679"/>
    </source>
</evidence>
<keyword evidence="7" id="KW-0627">Porphyrin biosynthesis</keyword>
<proteinExistence type="inferred from homology"/>
<evidence type="ECO:0000259" key="11">
    <source>
        <dbReference type="Pfam" id="PF00590"/>
    </source>
</evidence>
<keyword evidence="5 10" id="KW-0808">Transferase</keyword>
<evidence type="ECO:0000256" key="1">
    <source>
        <dbReference type="ARBA" id="ARBA00005879"/>
    </source>
</evidence>
<dbReference type="FunFam" id="3.40.1010.10:FF:000001">
    <property type="entry name" value="Siroheme synthase"/>
    <property type="match status" value="1"/>
</dbReference>
<dbReference type="InterPro" id="IPR014777">
    <property type="entry name" value="4pyrrole_Mease_sub1"/>
</dbReference>
<dbReference type="EMBL" id="SNXS01000002">
    <property type="protein sequence ID" value="TDP73307.1"/>
    <property type="molecule type" value="Genomic_DNA"/>
</dbReference>
<sequence>MNTSSTPCVSLVGAGPGDPELLTLRALNRLQAADVVLCDDLVDRRVLAMLRSDARVLHVGKRGGCVSTSQAFIHQLMLREAREGKRVVRLKGGDPFVFGRGGEECQALREAGIEVEVVPGITSGIAAPAAVGIPVTDRRHAPGVAFITGHNRADAQSGAGPDWAALARSGLTLVIYMGLARCEALVAELRAAGMDGDMPAAAIAAAHTPQQRQLLCTLDGLAQGLRDEQISSPAILVIGEVVREAHGWAELTQELQQRTALVG</sequence>